<protein>
    <recommendedName>
        <fullName evidence="4">PH domain-containing protein</fullName>
    </recommendedName>
</protein>
<feature type="transmembrane region" description="Helical" evidence="1">
    <location>
        <begin position="23"/>
        <end position="42"/>
    </location>
</feature>
<proteinExistence type="predicted"/>
<reference evidence="2 3" key="1">
    <citation type="submission" date="2016-10" db="EMBL/GenBank/DDBJ databases">
        <title>Genome sequence of Streptomyces gilvigriseus MUSC 26.</title>
        <authorList>
            <person name="Lee L.-H."/>
            <person name="Ser H.-L."/>
        </authorList>
    </citation>
    <scope>NUCLEOTIDE SEQUENCE [LARGE SCALE GENOMIC DNA]</scope>
    <source>
        <strain evidence="2 3">MUSC 26</strain>
    </source>
</reference>
<keyword evidence="1" id="KW-0472">Membrane</keyword>
<feature type="transmembrane region" description="Helical" evidence="1">
    <location>
        <begin position="48"/>
        <end position="70"/>
    </location>
</feature>
<comment type="caution">
    <text evidence="2">The sequence shown here is derived from an EMBL/GenBank/DDBJ whole genome shotgun (WGS) entry which is preliminary data.</text>
</comment>
<evidence type="ECO:0008006" key="4">
    <source>
        <dbReference type="Google" id="ProtNLM"/>
    </source>
</evidence>
<dbReference type="AlphaFoldDB" id="A0A1J7C6P9"/>
<evidence type="ECO:0000313" key="3">
    <source>
        <dbReference type="Proteomes" id="UP000243342"/>
    </source>
</evidence>
<accession>A0A1J7C6P9</accession>
<keyword evidence="1" id="KW-0812">Transmembrane</keyword>
<name>A0A1J7C6P9_9ACTN</name>
<evidence type="ECO:0000313" key="2">
    <source>
        <dbReference type="EMBL" id="OIV35314.1"/>
    </source>
</evidence>
<organism evidence="2 3">
    <name type="scientific">Mangrovactinospora gilvigrisea</name>
    <dbReference type="NCBI Taxonomy" id="1428644"/>
    <lineage>
        <taxon>Bacteria</taxon>
        <taxon>Bacillati</taxon>
        <taxon>Actinomycetota</taxon>
        <taxon>Actinomycetes</taxon>
        <taxon>Kitasatosporales</taxon>
        <taxon>Streptomycetaceae</taxon>
        <taxon>Mangrovactinospora</taxon>
    </lineage>
</organism>
<keyword evidence="3" id="KW-1185">Reference proteome</keyword>
<dbReference type="EMBL" id="MLCF01000163">
    <property type="protein sequence ID" value="OIV35314.1"/>
    <property type="molecule type" value="Genomic_DNA"/>
</dbReference>
<evidence type="ECO:0000256" key="1">
    <source>
        <dbReference type="SAM" id="Phobius"/>
    </source>
</evidence>
<dbReference type="RefSeq" id="WP_071658724.1">
    <property type="nucleotide sequence ID" value="NZ_MLCF01000163.1"/>
</dbReference>
<dbReference type="Proteomes" id="UP000243342">
    <property type="component" value="Unassembled WGS sequence"/>
</dbReference>
<sequence length="161" mass="17484">MAEADGEPVPGELRYERRVARPARMIAASAVLFAVGGVLVLVCSGQGFAVSVGCELAFGAVLNLVGYYGWQNGSRSEFDAVGIRSRRGVFRREARWEEIRGVELNAGLLLKAYLTSGRSFRIGAPVIGGYHAEPAQRAEAARILALCASYLDRRRAVSPRW</sequence>
<keyword evidence="1" id="KW-1133">Transmembrane helix</keyword>
<gene>
    <name evidence="2" type="ORF">BIV57_22205</name>
</gene>